<evidence type="ECO:0000313" key="3">
    <source>
        <dbReference type="Proteomes" id="UP000759537"/>
    </source>
</evidence>
<dbReference type="Proteomes" id="UP000759537">
    <property type="component" value="Unassembled WGS sequence"/>
</dbReference>
<dbReference type="AlphaFoldDB" id="A0A9P5MQ79"/>
<evidence type="ECO:0000256" key="1">
    <source>
        <dbReference type="ARBA" id="ARBA00006311"/>
    </source>
</evidence>
<organism evidence="2 3">
    <name type="scientific">Russula ochroleuca</name>
    <dbReference type="NCBI Taxonomy" id="152965"/>
    <lineage>
        <taxon>Eukaryota</taxon>
        <taxon>Fungi</taxon>
        <taxon>Dikarya</taxon>
        <taxon>Basidiomycota</taxon>
        <taxon>Agaricomycotina</taxon>
        <taxon>Agaricomycetes</taxon>
        <taxon>Russulales</taxon>
        <taxon>Russulaceae</taxon>
        <taxon>Russula</taxon>
    </lineage>
</organism>
<sequence>MATETQSAPAAPELKIFNRVASIPLVNDTFSAVHSSLISNKLTRSPYTTAQAISLSALRASEPIAAKLAPIIVRADGFALKGLDAVESRYPYAFTVQSEDILKAFKEHSEYARDVANKTIDERVRTPAYSAAQGIDQRLAPVVDYLIARLGTEENSSQTESKYQYQRAYALSRELKDQILDYSNTQLHQLQSSSALVQRATETAKNIQNAASSSVVAAQAKVSILSDTMVSELQKIQAATAALPSNLQASFKPVQEGIASTISDLSSVIKSDLPVNEKVSKVRLTVQDHVTPVLDTAAVRLQDAIRSLTRVDAVGEDGIPQSTEKSNGDSR</sequence>
<evidence type="ECO:0008006" key="4">
    <source>
        <dbReference type="Google" id="ProtNLM"/>
    </source>
</evidence>
<dbReference type="OrthoDB" id="376826at2759"/>
<gene>
    <name evidence="2" type="ORF">DFH94DRAFT_636032</name>
</gene>
<proteinExistence type="inferred from homology"/>
<dbReference type="Pfam" id="PF03036">
    <property type="entry name" value="Perilipin"/>
    <property type="match status" value="1"/>
</dbReference>
<keyword evidence="3" id="KW-1185">Reference proteome</keyword>
<dbReference type="InterPro" id="IPR004279">
    <property type="entry name" value="Perilipin"/>
</dbReference>
<reference evidence="2" key="1">
    <citation type="submission" date="2019-10" db="EMBL/GenBank/DDBJ databases">
        <authorList>
            <consortium name="DOE Joint Genome Institute"/>
            <person name="Kuo A."/>
            <person name="Miyauchi S."/>
            <person name="Kiss E."/>
            <person name="Drula E."/>
            <person name="Kohler A."/>
            <person name="Sanchez-Garcia M."/>
            <person name="Andreopoulos B."/>
            <person name="Barry K.W."/>
            <person name="Bonito G."/>
            <person name="Buee M."/>
            <person name="Carver A."/>
            <person name="Chen C."/>
            <person name="Cichocki N."/>
            <person name="Clum A."/>
            <person name="Culley D."/>
            <person name="Crous P.W."/>
            <person name="Fauchery L."/>
            <person name="Girlanda M."/>
            <person name="Hayes R."/>
            <person name="Keri Z."/>
            <person name="LaButti K."/>
            <person name="Lipzen A."/>
            <person name="Lombard V."/>
            <person name="Magnuson J."/>
            <person name="Maillard F."/>
            <person name="Morin E."/>
            <person name="Murat C."/>
            <person name="Nolan M."/>
            <person name="Ohm R."/>
            <person name="Pangilinan J."/>
            <person name="Pereira M."/>
            <person name="Perotto S."/>
            <person name="Peter M."/>
            <person name="Riley R."/>
            <person name="Sitrit Y."/>
            <person name="Stielow B."/>
            <person name="Szollosi G."/>
            <person name="Zifcakova L."/>
            <person name="Stursova M."/>
            <person name="Spatafora J.W."/>
            <person name="Tedersoo L."/>
            <person name="Vaario L.-M."/>
            <person name="Yamada A."/>
            <person name="Yan M."/>
            <person name="Wang P."/>
            <person name="Xu J."/>
            <person name="Bruns T."/>
            <person name="Baldrian P."/>
            <person name="Vilgalys R."/>
            <person name="Henrissat B."/>
            <person name="Grigoriev I.V."/>
            <person name="Hibbett D."/>
            <person name="Nagy L.G."/>
            <person name="Martin F.M."/>
        </authorList>
    </citation>
    <scope>NUCLEOTIDE SEQUENCE</scope>
    <source>
        <strain evidence="2">Prilba</strain>
    </source>
</reference>
<dbReference type="PANTHER" id="PTHR14024">
    <property type="entry name" value="PERILIPIN"/>
    <property type="match status" value="1"/>
</dbReference>
<comment type="similarity">
    <text evidence="1">Belongs to the perilipin family.</text>
</comment>
<accession>A0A9P5MQ79</accession>
<dbReference type="PANTHER" id="PTHR14024:SF49">
    <property type="entry name" value="LIPID STORAGE DROPLETS SURFACE-BINDING PROTEIN 1"/>
    <property type="match status" value="1"/>
</dbReference>
<evidence type="ECO:0000313" key="2">
    <source>
        <dbReference type="EMBL" id="KAF8474533.1"/>
    </source>
</evidence>
<comment type="caution">
    <text evidence="2">The sequence shown here is derived from an EMBL/GenBank/DDBJ whole genome shotgun (WGS) entry which is preliminary data.</text>
</comment>
<name>A0A9P5MQ79_9AGAM</name>
<dbReference type="EMBL" id="WHVB01000017">
    <property type="protein sequence ID" value="KAF8474533.1"/>
    <property type="molecule type" value="Genomic_DNA"/>
</dbReference>
<protein>
    <recommendedName>
        <fullName evidence="4">Lipid droplet-associated perilipin protein</fullName>
    </recommendedName>
</protein>
<reference evidence="2" key="2">
    <citation type="journal article" date="2020" name="Nat. Commun.">
        <title>Large-scale genome sequencing of mycorrhizal fungi provides insights into the early evolution of symbiotic traits.</title>
        <authorList>
            <person name="Miyauchi S."/>
            <person name="Kiss E."/>
            <person name="Kuo A."/>
            <person name="Drula E."/>
            <person name="Kohler A."/>
            <person name="Sanchez-Garcia M."/>
            <person name="Morin E."/>
            <person name="Andreopoulos B."/>
            <person name="Barry K.W."/>
            <person name="Bonito G."/>
            <person name="Buee M."/>
            <person name="Carver A."/>
            <person name="Chen C."/>
            <person name="Cichocki N."/>
            <person name="Clum A."/>
            <person name="Culley D."/>
            <person name="Crous P.W."/>
            <person name="Fauchery L."/>
            <person name="Girlanda M."/>
            <person name="Hayes R.D."/>
            <person name="Keri Z."/>
            <person name="LaButti K."/>
            <person name="Lipzen A."/>
            <person name="Lombard V."/>
            <person name="Magnuson J."/>
            <person name="Maillard F."/>
            <person name="Murat C."/>
            <person name="Nolan M."/>
            <person name="Ohm R.A."/>
            <person name="Pangilinan J."/>
            <person name="Pereira M.F."/>
            <person name="Perotto S."/>
            <person name="Peter M."/>
            <person name="Pfister S."/>
            <person name="Riley R."/>
            <person name="Sitrit Y."/>
            <person name="Stielow J.B."/>
            <person name="Szollosi G."/>
            <person name="Zifcakova L."/>
            <person name="Stursova M."/>
            <person name="Spatafora J.W."/>
            <person name="Tedersoo L."/>
            <person name="Vaario L.M."/>
            <person name="Yamada A."/>
            <person name="Yan M."/>
            <person name="Wang P."/>
            <person name="Xu J."/>
            <person name="Bruns T."/>
            <person name="Baldrian P."/>
            <person name="Vilgalys R."/>
            <person name="Dunand C."/>
            <person name="Henrissat B."/>
            <person name="Grigoriev I.V."/>
            <person name="Hibbett D."/>
            <person name="Nagy L.G."/>
            <person name="Martin F.M."/>
        </authorList>
    </citation>
    <scope>NUCLEOTIDE SEQUENCE</scope>
    <source>
        <strain evidence="2">Prilba</strain>
    </source>
</reference>